<name>A0A8J6BKN7_ZIZPA</name>
<comment type="caution">
    <text evidence="2">The sequence shown here is derived from an EMBL/GenBank/DDBJ whole genome shotgun (WGS) entry which is preliminary data.</text>
</comment>
<feature type="region of interest" description="Disordered" evidence="1">
    <location>
        <begin position="1"/>
        <end position="58"/>
    </location>
</feature>
<feature type="compositionally biased region" description="Basic residues" evidence="1">
    <location>
        <begin position="21"/>
        <end position="34"/>
    </location>
</feature>
<reference evidence="2" key="1">
    <citation type="journal article" date="2021" name="bioRxiv">
        <title>Whole Genome Assembly and Annotation of Northern Wild Rice, Zizania palustris L., Supports a Whole Genome Duplication in the Zizania Genus.</title>
        <authorList>
            <person name="Haas M."/>
            <person name="Kono T."/>
            <person name="Macchietto M."/>
            <person name="Millas R."/>
            <person name="McGilp L."/>
            <person name="Shao M."/>
            <person name="Duquette J."/>
            <person name="Hirsch C.N."/>
            <person name="Kimball J."/>
        </authorList>
    </citation>
    <scope>NUCLEOTIDE SEQUENCE</scope>
    <source>
        <tissue evidence="2">Fresh leaf tissue</tissue>
    </source>
</reference>
<accession>A0A8J6BKN7</accession>
<keyword evidence="3" id="KW-1185">Reference proteome</keyword>
<evidence type="ECO:0000256" key="1">
    <source>
        <dbReference type="SAM" id="MobiDB-lite"/>
    </source>
</evidence>
<gene>
    <name evidence="2" type="ORF">GUJ93_ZPchr0011g27257</name>
</gene>
<protein>
    <submittedName>
        <fullName evidence="2">Uncharacterized protein</fullName>
    </submittedName>
</protein>
<dbReference type="Proteomes" id="UP000729402">
    <property type="component" value="Unassembled WGS sequence"/>
</dbReference>
<reference evidence="2" key="2">
    <citation type="submission" date="2021-02" db="EMBL/GenBank/DDBJ databases">
        <authorList>
            <person name="Kimball J.A."/>
            <person name="Haas M.W."/>
            <person name="Macchietto M."/>
            <person name="Kono T."/>
            <person name="Duquette J."/>
            <person name="Shao M."/>
        </authorList>
    </citation>
    <scope>NUCLEOTIDE SEQUENCE</scope>
    <source>
        <tissue evidence="2">Fresh leaf tissue</tissue>
    </source>
</reference>
<dbReference type="AlphaFoldDB" id="A0A8J6BKN7"/>
<proteinExistence type="predicted"/>
<evidence type="ECO:0000313" key="2">
    <source>
        <dbReference type="EMBL" id="KAG8089024.1"/>
    </source>
</evidence>
<sequence>MAPPPHSTGPGVTCVDGVRRNAPHPRGGTKRWRPPIKDQDMKNPQVSGLSSEPMLWGGMGVGRLQGEITHLASPEPW</sequence>
<organism evidence="2 3">
    <name type="scientific">Zizania palustris</name>
    <name type="common">Northern wild rice</name>
    <dbReference type="NCBI Taxonomy" id="103762"/>
    <lineage>
        <taxon>Eukaryota</taxon>
        <taxon>Viridiplantae</taxon>
        <taxon>Streptophyta</taxon>
        <taxon>Embryophyta</taxon>
        <taxon>Tracheophyta</taxon>
        <taxon>Spermatophyta</taxon>
        <taxon>Magnoliopsida</taxon>
        <taxon>Liliopsida</taxon>
        <taxon>Poales</taxon>
        <taxon>Poaceae</taxon>
        <taxon>BOP clade</taxon>
        <taxon>Oryzoideae</taxon>
        <taxon>Oryzeae</taxon>
        <taxon>Zizaniinae</taxon>
        <taxon>Zizania</taxon>
    </lineage>
</organism>
<evidence type="ECO:0000313" key="3">
    <source>
        <dbReference type="Proteomes" id="UP000729402"/>
    </source>
</evidence>
<dbReference type="EMBL" id="JAAALK010000081">
    <property type="protein sequence ID" value="KAG8089024.1"/>
    <property type="molecule type" value="Genomic_DNA"/>
</dbReference>